<dbReference type="Proteomes" id="UP001251528">
    <property type="component" value="Unassembled WGS sequence"/>
</dbReference>
<sequence>MPRPDVARLGIGYRRIPLLAIGRDVYLDTRLQLQKLEALDIPAPRLGSSEADHRAIERLLSSFMTDAGVFGWAASLLPSDLPLLKDPAFQKDREEFSGVKRTPDTVARVRPVALRELASVFKLLETTLLADNREWILNTPSPSLADIEAIFPLHWMVGVPGALPKDKFSPEVYPKVYAWIGRFDNAVKAAGKKLGKQPKISGEEASKFIVGSQYHESEIGVDKTDHEVVSLGLAKGDPVVVGPTDSGRTGIDNGRLVGIGAEEVVYETGGADGAVRVHAPRHGFRIRKGKGDEGKL</sequence>
<dbReference type="Pfam" id="PF25907">
    <property type="entry name" value="DUF7962"/>
    <property type="match status" value="1"/>
</dbReference>
<keyword evidence="3" id="KW-1185">Reference proteome</keyword>
<name>A0AAJ0CIH2_9HYPO</name>
<feature type="domain" description="DUF7962" evidence="1">
    <location>
        <begin position="73"/>
        <end position="191"/>
    </location>
</feature>
<evidence type="ECO:0000313" key="3">
    <source>
        <dbReference type="Proteomes" id="UP001251528"/>
    </source>
</evidence>
<dbReference type="EMBL" id="JASWJB010000207">
    <property type="protein sequence ID" value="KAK2593530.1"/>
    <property type="molecule type" value="Genomic_DNA"/>
</dbReference>
<organism evidence="2 3">
    <name type="scientific">Conoideocrella luteorostrata</name>
    <dbReference type="NCBI Taxonomy" id="1105319"/>
    <lineage>
        <taxon>Eukaryota</taxon>
        <taxon>Fungi</taxon>
        <taxon>Dikarya</taxon>
        <taxon>Ascomycota</taxon>
        <taxon>Pezizomycotina</taxon>
        <taxon>Sordariomycetes</taxon>
        <taxon>Hypocreomycetidae</taxon>
        <taxon>Hypocreales</taxon>
        <taxon>Clavicipitaceae</taxon>
        <taxon>Conoideocrella</taxon>
    </lineage>
</organism>
<dbReference type="SUPFAM" id="SSF47616">
    <property type="entry name" value="GST C-terminal domain-like"/>
    <property type="match status" value="1"/>
</dbReference>
<evidence type="ECO:0000259" key="1">
    <source>
        <dbReference type="Pfam" id="PF25907"/>
    </source>
</evidence>
<dbReference type="InterPro" id="IPR036282">
    <property type="entry name" value="Glutathione-S-Trfase_C_sf"/>
</dbReference>
<protein>
    <recommendedName>
        <fullName evidence="1">DUF7962 domain-containing protein</fullName>
    </recommendedName>
</protein>
<evidence type="ECO:0000313" key="2">
    <source>
        <dbReference type="EMBL" id="KAK2593530.1"/>
    </source>
</evidence>
<reference evidence="2" key="1">
    <citation type="submission" date="2023-06" db="EMBL/GenBank/DDBJ databases">
        <title>Conoideocrella luteorostrata (Hypocreales: Clavicipitaceae), a potential biocontrol fungus for elongate hemlock scale in United States Christmas tree production areas.</title>
        <authorList>
            <person name="Barrett H."/>
            <person name="Lovett B."/>
            <person name="Macias A.M."/>
            <person name="Stajich J.E."/>
            <person name="Kasson M.T."/>
        </authorList>
    </citation>
    <scope>NUCLEOTIDE SEQUENCE</scope>
    <source>
        <strain evidence="2">ARSEF 14590</strain>
    </source>
</reference>
<dbReference type="CDD" id="cd00299">
    <property type="entry name" value="GST_C_family"/>
    <property type="match status" value="1"/>
</dbReference>
<proteinExistence type="predicted"/>
<comment type="caution">
    <text evidence="2">The sequence shown here is derived from an EMBL/GenBank/DDBJ whole genome shotgun (WGS) entry which is preliminary data.</text>
</comment>
<dbReference type="Gene3D" id="3.40.30.110">
    <property type="match status" value="2"/>
</dbReference>
<gene>
    <name evidence="2" type="ORF">QQS21_008753</name>
</gene>
<dbReference type="AlphaFoldDB" id="A0AAJ0CIH2"/>
<accession>A0AAJ0CIH2</accession>
<dbReference type="InterPro" id="IPR058268">
    <property type="entry name" value="DUF7962"/>
</dbReference>